<dbReference type="Pfam" id="PF08534">
    <property type="entry name" value="Redoxin"/>
    <property type="match status" value="1"/>
</dbReference>
<evidence type="ECO:0000256" key="2">
    <source>
        <dbReference type="ARBA" id="ARBA00022748"/>
    </source>
</evidence>
<organism evidence="7 8">
    <name type="scientific">Massilia hydrophila</name>
    <dbReference type="NCBI Taxonomy" id="3044279"/>
    <lineage>
        <taxon>Bacteria</taxon>
        <taxon>Pseudomonadati</taxon>
        <taxon>Pseudomonadota</taxon>
        <taxon>Betaproteobacteria</taxon>
        <taxon>Burkholderiales</taxon>
        <taxon>Oxalobacteraceae</taxon>
        <taxon>Telluria group</taxon>
        <taxon>Massilia</taxon>
    </lineage>
</organism>
<feature type="domain" description="Thioredoxin" evidence="6">
    <location>
        <begin position="125"/>
        <end position="262"/>
    </location>
</feature>
<gene>
    <name evidence="7" type="ORF">LE190_16260</name>
</gene>
<proteinExistence type="predicted"/>
<keyword evidence="2" id="KW-0201">Cytochrome c-type biogenesis</keyword>
<reference evidence="7 8" key="1">
    <citation type="submission" date="2021-07" db="EMBL/GenBank/DDBJ databases">
        <title>Characterization of Violacein-producing bacteria and related species.</title>
        <authorList>
            <person name="Wilson H.S."/>
            <person name="De Leon M.E."/>
        </authorList>
    </citation>
    <scope>NUCLEOTIDE SEQUENCE [LARGE SCALE GENOMIC DNA]</scope>
    <source>
        <strain evidence="7 8">HSC-2F05</strain>
    </source>
</reference>
<keyword evidence="5" id="KW-0812">Transmembrane</keyword>
<dbReference type="InterPro" id="IPR013740">
    <property type="entry name" value="Redoxin"/>
</dbReference>
<dbReference type="SUPFAM" id="SSF52833">
    <property type="entry name" value="Thioredoxin-like"/>
    <property type="match status" value="1"/>
</dbReference>
<accession>A0ABS7YCP6</accession>
<evidence type="ECO:0000313" key="8">
    <source>
        <dbReference type="Proteomes" id="UP001198602"/>
    </source>
</evidence>
<dbReference type="InterPro" id="IPR036249">
    <property type="entry name" value="Thioredoxin-like_sf"/>
</dbReference>
<keyword evidence="4" id="KW-0676">Redox-active center</keyword>
<comment type="caution">
    <text evidence="7">The sequence shown here is derived from an EMBL/GenBank/DDBJ whole genome shotgun (WGS) entry which is preliminary data.</text>
</comment>
<dbReference type="PROSITE" id="PS51352">
    <property type="entry name" value="THIOREDOXIN_2"/>
    <property type="match status" value="1"/>
</dbReference>
<dbReference type="InterPro" id="IPR017937">
    <property type="entry name" value="Thioredoxin_CS"/>
</dbReference>
<dbReference type="PANTHER" id="PTHR42852:SF6">
    <property type="entry name" value="THIOL:DISULFIDE INTERCHANGE PROTEIN DSBE"/>
    <property type="match status" value="1"/>
</dbReference>
<dbReference type="Gene3D" id="3.40.30.10">
    <property type="entry name" value="Glutaredoxin"/>
    <property type="match status" value="1"/>
</dbReference>
<evidence type="ECO:0000259" key="6">
    <source>
        <dbReference type="PROSITE" id="PS51352"/>
    </source>
</evidence>
<dbReference type="InterPro" id="IPR050553">
    <property type="entry name" value="Thioredoxin_ResA/DsbE_sf"/>
</dbReference>
<keyword evidence="5" id="KW-1133">Transmembrane helix</keyword>
<keyword evidence="3" id="KW-1015">Disulfide bond</keyword>
<dbReference type="RefSeq" id="WP_225239784.1">
    <property type="nucleotide sequence ID" value="NZ_JAHYBX010000007.1"/>
</dbReference>
<evidence type="ECO:0000256" key="1">
    <source>
        <dbReference type="ARBA" id="ARBA00004196"/>
    </source>
</evidence>
<dbReference type="PANTHER" id="PTHR42852">
    <property type="entry name" value="THIOL:DISULFIDE INTERCHANGE PROTEIN DSBE"/>
    <property type="match status" value="1"/>
</dbReference>
<feature type="transmembrane region" description="Helical" evidence="5">
    <location>
        <begin position="104"/>
        <end position="124"/>
    </location>
</feature>
<dbReference type="InterPro" id="IPR013766">
    <property type="entry name" value="Thioredoxin_domain"/>
</dbReference>
<protein>
    <submittedName>
        <fullName evidence="7">TlpA family protein disulfide reductase</fullName>
    </submittedName>
</protein>
<dbReference type="CDD" id="cd02966">
    <property type="entry name" value="TlpA_like_family"/>
    <property type="match status" value="1"/>
</dbReference>
<keyword evidence="8" id="KW-1185">Reference proteome</keyword>
<keyword evidence="5" id="KW-0472">Membrane</keyword>
<comment type="subcellular location">
    <subcellularLocation>
        <location evidence="1">Cell envelope</location>
    </subcellularLocation>
</comment>
<evidence type="ECO:0000256" key="5">
    <source>
        <dbReference type="SAM" id="Phobius"/>
    </source>
</evidence>
<dbReference type="PROSITE" id="PS00194">
    <property type="entry name" value="THIOREDOXIN_1"/>
    <property type="match status" value="1"/>
</dbReference>
<name>A0ABS7YCP6_9BURK</name>
<dbReference type="Proteomes" id="UP001198602">
    <property type="component" value="Unassembled WGS sequence"/>
</dbReference>
<evidence type="ECO:0000256" key="3">
    <source>
        <dbReference type="ARBA" id="ARBA00023157"/>
    </source>
</evidence>
<evidence type="ECO:0000313" key="7">
    <source>
        <dbReference type="EMBL" id="MCA1857468.1"/>
    </source>
</evidence>
<sequence>MDALDWSGWAAPALALCALAMVSWWYQHSRGWRSWPVIWKTVLGSLVAARITFVLQNAGDYLAAPLSIADLGDGGFSDAAGILTALALGLHLTARSGTPRRPVLAAFLAGAVAWTGGAIATASLGPRSTPLPLVALKRLDGTPVRLHDLAGKPMVVNLWATWCPPCRREMPALEEAQRRYPGIRFLFINQGEDAATIQAFMAQQQLGMANVFTDRARQAGRRTGSFAMPTTLFYDKDGRLVLRHMGELDRDGLDRRLEKLMTGSAGQR</sequence>
<evidence type="ECO:0000256" key="4">
    <source>
        <dbReference type="ARBA" id="ARBA00023284"/>
    </source>
</evidence>
<dbReference type="EMBL" id="JAHYBX010000007">
    <property type="protein sequence ID" value="MCA1857468.1"/>
    <property type="molecule type" value="Genomic_DNA"/>
</dbReference>
<feature type="transmembrane region" description="Helical" evidence="5">
    <location>
        <begin position="6"/>
        <end position="25"/>
    </location>
</feature>